<dbReference type="AlphaFoldDB" id="A0A8J3A7R6"/>
<evidence type="ECO:0000313" key="6">
    <source>
        <dbReference type="Proteomes" id="UP000818603"/>
    </source>
</evidence>
<gene>
    <name evidence="4" type="ORF">FF098_009240</name>
    <name evidence="3" type="ORF">GCM10011355_18590</name>
</gene>
<dbReference type="Proteomes" id="UP000621856">
    <property type="component" value="Unassembled WGS sequence"/>
</dbReference>
<reference evidence="3" key="3">
    <citation type="submission" date="2020-09" db="EMBL/GenBank/DDBJ databases">
        <authorList>
            <person name="Sun Q."/>
            <person name="Zhou Y."/>
        </authorList>
    </citation>
    <scope>NUCLEOTIDE SEQUENCE</scope>
    <source>
        <strain evidence="3">CGMCC 1.14984</strain>
    </source>
</reference>
<evidence type="ECO:0000259" key="2">
    <source>
        <dbReference type="Pfam" id="PF20142"/>
    </source>
</evidence>
<feature type="domain" description="L,D-transpeptidase scaffold" evidence="2">
    <location>
        <begin position="53"/>
        <end position="133"/>
    </location>
</feature>
<dbReference type="Pfam" id="PF20142">
    <property type="entry name" value="Scaffold"/>
    <property type="match status" value="1"/>
</dbReference>
<evidence type="ECO:0000313" key="4">
    <source>
        <dbReference type="EMBL" id="NHK28085.1"/>
    </source>
</evidence>
<dbReference type="EMBL" id="BMGZ01000002">
    <property type="protein sequence ID" value="GGH97412.1"/>
    <property type="molecule type" value="Genomic_DNA"/>
</dbReference>
<evidence type="ECO:0000256" key="1">
    <source>
        <dbReference type="SAM" id="SignalP"/>
    </source>
</evidence>
<dbReference type="InterPro" id="IPR045380">
    <property type="entry name" value="LD_TPept_scaffold_dom"/>
</dbReference>
<name>A0A8J3A7R6_9PROT</name>
<reference evidence="4 6" key="2">
    <citation type="submission" date="2020-02" db="EMBL/GenBank/DDBJ databases">
        <title>Genome sequence of Parvularcula flava strain NH6-79.</title>
        <authorList>
            <person name="Abdul Karim M.H."/>
            <person name="Lam M.Q."/>
            <person name="Chen S.J."/>
            <person name="Yahya A."/>
            <person name="Shahir S."/>
            <person name="Shamsir M.S."/>
            <person name="Chong C.S."/>
        </authorList>
    </citation>
    <scope>NUCLEOTIDE SEQUENCE [LARGE SCALE GENOMIC DNA]</scope>
    <source>
        <strain evidence="4 6">NH6-79</strain>
    </source>
</reference>
<keyword evidence="1" id="KW-0732">Signal</keyword>
<protein>
    <recommendedName>
        <fullName evidence="2">L,D-transpeptidase scaffold domain-containing protein</fullName>
    </recommendedName>
</protein>
<dbReference type="Proteomes" id="UP000818603">
    <property type="component" value="Unassembled WGS sequence"/>
</dbReference>
<sequence length="159" mass="17911">MKRLLFIVALLISVVGLTPANAAPSPLVMERLLNHPDAGKRTYMGEHFRELNDLRVFYANRNYAPVWTRGDLEKLRYAFMEAQRAGLVVADYHFMALGTEYSNDNEMAIELLATDAWLSLAGDLYGSDDADMLAYLHHALEQGRLYEALAELAAFRSGR</sequence>
<dbReference type="RefSeq" id="WP_155139792.1">
    <property type="nucleotide sequence ID" value="NZ_BMGZ01000002.1"/>
</dbReference>
<proteinExistence type="predicted"/>
<feature type="chain" id="PRO_5035303053" description="L,D-transpeptidase scaffold domain-containing protein" evidence="1">
    <location>
        <begin position="23"/>
        <end position="159"/>
    </location>
</feature>
<evidence type="ECO:0000313" key="3">
    <source>
        <dbReference type="EMBL" id="GGH97412.1"/>
    </source>
</evidence>
<feature type="signal peptide" evidence="1">
    <location>
        <begin position="1"/>
        <end position="22"/>
    </location>
</feature>
<evidence type="ECO:0000313" key="5">
    <source>
        <dbReference type="Proteomes" id="UP000621856"/>
    </source>
</evidence>
<keyword evidence="6" id="KW-1185">Reference proteome</keyword>
<organism evidence="3 5">
    <name type="scientific">Aquisalinus luteolus</name>
    <dbReference type="NCBI Taxonomy" id="1566827"/>
    <lineage>
        <taxon>Bacteria</taxon>
        <taxon>Pseudomonadati</taxon>
        <taxon>Pseudomonadota</taxon>
        <taxon>Alphaproteobacteria</taxon>
        <taxon>Parvularculales</taxon>
        <taxon>Parvularculaceae</taxon>
        <taxon>Aquisalinus</taxon>
    </lineage>
</organism>
<reference evidence="3" key="1">
    <citation type="journal article" date="2014" name="Int. J. Syst. Evol. Microbiol.">
        <title>Complete genome sequence of Corynebacterium casei LMG S-19264T (=DSM 44701T), isolated from a smear-ripened cheese.</title>
        <authorList>
            <consortium name="US DOE Joint Genome Institute (JGI-PGF)"/>
            <person name="Walter F."/>
            <person name="Albersmeier A."/>
            <person name="Kalinowski J."/>
            <person name="Ruckert C."/>
        </authorList>
    </citation>
    <scope>NUCLEOTIDE SEQUENCE</scope>
    <source>
        <strain evidence="3">CGMCC 1.14984</strain>
    </source>
</reference>
<comment type="caution">
    <text evidence="3">The sequence shown here is derived from an EMBL/GenBank/DDBJ whole genome shotgun (WGS) entry which is preliminary data.</text>
</comment>
<accession>A0A8J3A7R6</accession>
<dbReference type="EMBL" id="VCJR02000002">
    <property type="protein sequence ID" value="NHK28085.1"/>
    <property type="molecule type" value="Genomic_DNA"/>
</dbReference>